<dbReference type="PANTHER" id="PTHR15263">
    <property type="entry name" value="I-KAPPA-B-LIKE PROTEIN IKBL"/>
    <property type="match status" value="1"/>
</dbReference>
<keyword evidence="4" id="KW-0040">ANK repeat</keyword>
<feature type="region of interest" description="Disordered" evidence="6">
    <location>
        <begin position="197"/>
        <end position="216"/>
    </location>
</feature>
<dbReference type="EMBL" id="GL349507">
    <property type="protein sequence ID" value="KNC55862.1"/>
    <property type="molecule type" value="Genomic_DNA"/>
</dbReference>
<evidence type="ECO:0000256" key="5">
    <source>
        <dbReference type="ARBA" id="ARBA00023242"/>
    </source>
</evidence>
<dbReference type="GO" id="GO:0005634">
    <property type="term" value="C:nucleus"/>
    <property type="evidence" value="ECO:0007669"/>
    <property type="project" value="UniProtKB-SubCell"/>
</dbReference>
<evidence type="ECO:0000256" key="6">
    <source>
        <dbReference type="SAM" id="MobiDB-lite"/>
    </source>
</evidence>
<keyword evidence="5" id="KW-0539">Nucleus</keyword>
<proteinExistence type="predicted"/>
<dbReference type="OrthoDB" id="412109at2759"/>
<dbReference type="Proteomes" id="UP000054408">
    <property type="component" value="Unassembled WGS sequence"/>
</dbReference>
<evidence type="ECO:0000313" key="8">
    <source>
        <dbReference type="Proteomes" id="UP000054408"/>
    </source>
</evidence>
<sequence>MHTLVIVKLIIFGSQRPPSPSPSPSSSPEEARRRARVAAIAAMEAELQALQREEAEEEATEAYASSWQGKLAAAHDDDLRAARVLNPLAAADELVVDDRDLPDLRMTSDEWDAFYARYEARKRNIDAAAKAHAAAFHAANAEREAAAAAAKTVATWARLSAPDATEPIAFADIAFPDLDGLGLDALLAADAAAADSGQASSSVPGGTAAAPAGRSRPASHKAALRAAFLAWHPDKFVQRYGARLVPDDADRIMAAVTATAQKISALKAELMAGR</sequence>
<dbReference type="GeneID" id="25569317"/>
<evidence type="ECO:0000256" key="1">
    <source>
        <dbReference type="ARBA" id="ARBA00004123"/>
    </source>
</evidence>
<feature type="region of interest" description="Disordered" evidence="6">
    <location>
        <begin position="15"/>
        <end position="35"/>
    </location>
</feature>
<gene>
    <name evidence="7" type="ORF">AMSG_11309</name>
</gene>
<dbReference type="InterPro" id="IPR038753">
    <property type="entry name" value="NFKBIL1"/>
</dbReference>
<name>A0A0L0DUI8_THETB</name>
<dbReference type="RefSeq" id="XP_013752787.1">
    <property type="nucleotide sequence ID" value="XM_013897333.1"/>
</dbReference>
<keyword evidence="3" id="KW-0677">Repeat</keyword>
<evidence type="ECO:0000256" key="4">
    <source>
        <dbReference type="ARBA" id="ARBA00023043"/>
    </source>
</evidence>
<dbReference type="GO" id="GO:0043124">
    <property type="term" value="P:negative regulation of canonical NF-kappaB signal transduction"/>
    <property type="evidence" value="ECO:0007669"/>
    <property type="project" value="InterPro"/>
</dbReference>
<keyword evidence="2" id="KW-0597">Phosphoprotein</keyword>
<dbReference type="PANTHER" id="PTHR15263:SF1">
    <property type="entry name" value="NF-KAPPA-B INHIBITOR-LIKE PROTEIN 1"/>
    <property type="match status" value="1"/>
</dbReference>
<reference evidence="7 8" key="1">
    <citation type="submission" date="2010-05" db="EMBL/GenBank/DDBJ databases">
        <title>The Genome Sequence of Thecamonas trahens ATCC 50062.</title>
        <authorList>
            <consortium name="The Broad Institute Genome Sequencing Platform"/>
            <person name="Russ C."/>
            <person name="Cuomo C."/>
            <person name="Shea T."/>
            <person name="Young S.K."/>
            <person name="Zeng Q."/>
            <person name="Koehrsen M."/>
            <person name="Haas B."/>
            <person name="Borodovsky M."/>
            <person name="Guigo R."/>
            <person name="Alvarado L."/>
            <person name="Berlin A."/>
            <person name="Bochicchio J."/>
            <person name="Borenstein D."/>
            <person name="Chapman S."/>
            <person name="Chen Z."/>
            <person name="Freedman E."/>
            <person name="Gellesch M."/>
            <person name="Goldberg J."/>
            <person name="Griggs A."/>
            <person name="Gujja S."/>
            <person name="Heilman E."/>
            <person name="Heiman D."/>
            <person name="Hepburn T."/>
            <person name="Howarth C."/>
            <person name="Jen D."/>
            <person name="Larson L."/>
            <person name="Mehta T."/>
            <person name="Park D."/>
            <person name="Pearson M."/>
            <person name="Roberts A."/>
            <person name="Saif S."/>
            <person name="Shenoy N."/>
            <person name="Sisk P."/>
            <person name="Stolte C."/>
            <person name="Sykes S."/>
            <person name="Thomson T."/>
            <person name="Walk T."/>
            <person name="White J."/>
            <person name="Yandava C."/>
            <person name="Burger G."/>
            <person name="Gray M.W."/>
            <person name="Holland P.W.H."/>
            <person name="King N."/>
            <person name="Lang F.B.F."/>
            <person name="Roger A.J."/>
            <person name="Ruiz-Trillo I."/>
            <person name="Lander E."/>
            <person name="Nusbaum C."/>
        </authorList>
    </citation>
    <scope>NUCLEOTIDE SEQUENCE [LARGE SCALE GENOMIC DNA]</scope>
    <source>
        <strain evidence="7 8">ATCC 50062</strain>
    </source>
</reference>
<keyword evidence="8" id="KW-1185">Reference proteome</keyword>
<organism evidence="7 8">
    <name type="scientific">Thecamonas trahens ATCC 50062</name>
    <dbReference type="NCBI Taxonomy" id="461836"/>
    <lineage>
        <taxon>Eukaryota</taxon>
        <taxon>Apusozoa</taxon>
        <taxon>Apusomonadida</taxon>
        <taxon>Apusomonadidae</taxon>
        <taxon>Thecamonas</taxon>
    </lineage>
</organism>
<comment type="subcellular location">
    <subcellularLocation>
        <location evidence="1">Nucleus</location>
    </subcellularLocation>
</comment>
<evidence type="ECO:0000256" key="3">
    <source>
        <dbReference type="ARBA" id="ARBA00022737"/>
    </source>
</evidence>
<protein>
    <submittedName>
        <fullName evidence="7">Uncharacterized protein</fullName>
    </submittedName>
</protein>
<dbReference type="AlphaFoldDB" id="A0A0L0DUI8"/>
<evidence type="ECO:0000256" key="2">
    <source>
        <dbReference type="ARBA" id="ARBA00022553"/>
    </source>
</evidence>
<accession>A0A0L0DUI8</accession>
<evidence type="ECO:0000313" key="7">
    <source>
        <dbReference type="EMBL" id="KNC55862.1"/>
    </source>
</evidence>